<feature type="region of interest" description="Disordered" evidence="1">
    <location>
        <begin position="574"/>
        <end position="621"/>
    </location>
</feature>
<feature type="compositionally biased region" description="Basic and acidic residues" evidence="1">
    <location>
        <begin position="378"/>
        <end position="401"/>
    </location>
</feature>
<dbReference type="AlphaFoldDB" id="A0A2V0NU21"/>
<feature type="region of interest" description="Disordered" evidence="1">
    <location>
        <begin position="502"/>
        <end position="525"/>
    </location>
</feature>
<comment type="caution">
    <text evidence="2">The sequence shown here is derived from an EMBL/GenBank/DDBJ whole genome shotgun (WGS) entry which is preliminary data.</text>
</comment>
<protein>
    <submittedName>
        <fullName evidence="2">Uncharacterized protein</fullName>
    </submittedName>
</protein>
<feature type="compositionally biased region" description="Low complexity" evidence="1">
    <location>
        <begin position="232"/>
        <end position="244"/>
    </location>
</feature>
<feature type="compositionally biased region" description="Basic and acidic residues" evidence="1">
    <location>
        <begin position="337"/>
        <end position="348"/>
    </location>
</feature>
<evidence type="ECO:0000256" key="1">
    <source>
        <dbReference type="SAM" id="MobiDB-lite"/>
    </source>
</evidence>
<accession>A0A2V0NU21</accession>
<feature type="region of interest" description="Disordered" evidence="1">
    <location>
        <begin position="640"/>
        <end position="661"/>
    </location>
</feature>
<sequence>MGPAPPAAGCGPVNAAPPPPAARQDRHRAAAAARLERPRADDGGNGAADQGAGDDTLLRLLRRRAAGAEECEWQTQIDRYLAPPASRADGVSMLRRFVARRLEEEGERRDADGRAPRRGGRPLIWVDELVPRFQRYHVRRLDPAFFGHDDLTELLCTEVPDARVVRLGGRAAVVRADADADEAAARTPRRAAAAAGGAAALELARAEAPDAARGIASSDAERRHGRHGGSHATATAAAAAAALAGITKPASPPRRRAHSPTHYPPPPPSPTHGGHATATAAAAAAAQAGIKKPASPPGRRAHSPMRYPPPPPSPPPAQPPPAEPPAEAAAGRSWAARMREAAAAKARELLSSAPRLRSRPHAPERSESHRPRVGWGRGADHAADRLGRVERRGAAAVEKRSGTPHRAPLRFPAGDVDSTPAKPAAPPAAAMKPHLMPWLPPTVGTGVPALQLPGLLQGQRGAADSLAFPGLAGAPGPAAAGAAGEASPAAVQGASCAAGLGPQAPPAANEGQQMPPGCEGTCPPAALHDEREQAATLASILAVAAGCGTIGLNPAGSPPGPAAVAACPIDPSGLPGPAASEDGAADPARKRRQRGCRASRGGVNKQKPGSAGRQERRSAQQVLAPASALLRAAFGGLRGGAGGGSSGVDRAPLRPQRTTTPPPLALAALAAPAAGGEGPMCMDWSGPDPLAAGGDAVSAPAAAPAAPALAGEAFAPNGEPPAGGGAASVDAAALGTAPFAAPAAAAASTPTQPISSEQPSAPPPPEPAGGATPMDASPTPLMGATPMCEAPTARAVDGAGRAVVEVTIKDATAFEKVMSLLRRRLC</sequence>
<gene>
    <name evidence="2" type="ORF">Rsub_04803</name>
</gene>
<organism evidence="2 3">
    <name type="scientific">Raphidocelis subcapitata</name>
    <dbReference type="NCBI Taxonomy" id="307507"/>
    <lineage>
        <taxon>Eukaryota</taxon>
        <taxon>Viridiplantae</taxon>
        <taxon>Chlorophyta</taxon>
        <taxon>core chlorophytes</taxon>
        <taxon>Chlorophyceae</taxon>
        <taxon>CS clade</taxon>
        <taxon>Sphaeropleales</taxon>
        <taxon>Selenastraceae</taxon>
        <taxon>Raphidocelis</taxon>
    </lineage>
</organism>
<proteinExistence type="predicted"/>
<feature type="region of interest" description="Disordered" evidence="1">
    <location>
        <begin position="207"/>
        <end position="429"/>
    </location>
</feature>
<feature type="compositionally biased region" description="Low complexity" evidence="1">
    <location>
        <begin position="743"/>
        <end position="759"/>
    </location>
</feature>
<feature type="region of interest" description="Disordered" evidence="1">
    <location>
        <begin position="1"/>
        <end position="52"/>
    </location>
</feature>
<feature type="region of interest" description="Disordered" evidence="1">
    <location>
        <begin position="743"/>
        <end position="786"/>
    </location>
</feature>
<feature type="compositionally biased region" description="Basic and acidic residues" evidence="1">
    <location>
        <begin position="23"/>
        <end position="42"/>
    </location>
</feature>
<dbReference type="EMBL" id="BDRX01000022">
    <property type="protein sequence ID" value="GBF91134.1"/>
    <property type="molecule type" value="Genomic_DNA"/>
</dbReference>
<feature type="compositionally biased region" description="Basic and acidic residues" evidence="1">
    <location>
        <begin position="361"/>
        <end position="370"/>
    </location>
</feature>
<keyword evidence="3" id="KW-1185">Reference proteome</keyword>
<feature type="compositionally biased region" description="Pro residues" evidence="1">
    <location>
        <begin position="306"/>
        <end position="324"/>
    </location>
</feature>
<evidence type="ECO:0000313" key="3">
    <source>
        <dbReference type="Proteomes" id="UP000247498"/>
    </source>
</evidence>
<reference evidence="2 3" key="1">
    <citation type="journal article" date="2018" name="Sci. Rep.">
        <title>Raphidocelis subcapitata (=Pseudokirchneriella subcapitata) provides an insight into genome evolution and environmental adaptations in the Sphaeropleales.</title>
        <authorList>
            <person name="Suzuki S."/>
            <person name="Yamaguchi H."/>
            <person name="Nakajima N."/>
            <person name="Kawachi M."/>
        </authorList>
    </citation>
    <scope>NUCLEOTIDE SEQUENCE [LARGE SCALE GENOMIC DNA]</scope>
    <source>
        <strain evidence="2 3">NIES-35</strain>
    </source>
</reference>
<feature type="compositionally biased region" description="Low complexity" evidence="1">
    <location>
        <begin position="325"/>
        <end position="336"/>
    </location>
</feature>
<dbReference type="Proteomes" id="UP000247498">
    <property type="component" value="Unassembled WGS sequence"/>
</dbReference>
<feature type="compositionally biased region" description="Low complexity" evidence="1">
    <location>
        <begin position="271"/>
        <end position="288"/>
    </location>
</feature>
<dbReference type="InParanoid" id="A0A2V0NU21"/>
<evidence type="ECO:0000313" key="2">
    <source>
        <dbReference type="EMBL" id="GBF91134.1"/>
    </source>
</evidence>
<name>A0A2V0NU21_9CHLO</name>